<sequence>MEMDSEGVTPLHGVTVPYAPPEGDTQMASPQTGPSSSPPLRPTEAAQPCNNGALPQGRQDIQPPQHGEAPSSSSSTSPSGATQTLNNGALSQDQAGPLTPGSYFNHLLRNSDFDADRAPYPCAREEEEEPDSHLGPSSNLPKGSRVPFPDHPDRPSHTPGPYTMIFAREEDLPRTTTWDIPGFTPPDPFDQPTPPSPPRLPTAPPLLPEQQLGPVMTAYYRSIRAAPVYIEDPPPQPPQLAQPPLHTSSHSHPSTPPPINLSPGTMNPTEIHDHLHHLASKIGGATLRHDDFEGLSLLAVHLESIYKICAAHKLPPPGIPPPKPVAGFTWVIPLGEWGIGQFKDKLGGRDPSKEEQDGAAVRVQDIHLTLTGKQGRLSQIPHGTKCTLSQEMMAICSRFGVPLPSPHAPLFFTQKVWHSTIWEALATGIWEPRPEKGISLAKGMNLGGSTGPPQPPIKSPSSSSSGSLC</sequence>
<feature type="compositionally biased region" description="Low complexity" evidence="1">
    <location>
        <begin position="70"/>
        <end position="79"/>
    </location>
</feature>
<gene>
    <name evidence="2" type="ORF">EGYM00392_LOCUS9067</name>
</gene>
<feature type="compositionally biased region" description="Pro residues" evidence="1">
    <location>
        <begin position="232"/>
        <end position="241"/>
    </location>
</feature>
<feature type="compositionally biased region" description="Pro residues" evidence="1">
    <location>
        <begin position="183"/>
        <end position="207"/>
    </location>
</feature>
<feature type="region of interest" description="Disordered" evidence="1">
    <location>
        <begin position="229"/>
        <end position="269"/>
    </location>
</feature>
<feature type="region of interest" description="Disordered" evidence="1">
    <location>
        <begin position="440"/>
        <end position="469"/>
    </location>
</feature>
<organism evidence="2">
    <name type="scientific">Eutreptiella gymnastica</name>
    <dbReference type="NCBI Taxonomy" id="73025"/>
    <lineage>
        <taxon>Eukaryota</taxon>
        <taxon>Discoba</taxon>
        <taxon>Euglenozoa</taxon>
        <taxon>Euglenida</taxon>
        <taxon>Spirocuta</taxon>
        <taxon>Euglenophyceae</taxon>
        <taxon>Eutreptiales</taxon>
        <taxon>Eutreptiaceae</taxon>
        <taxon>Eutreptiella</taxon>
    </lineage>
</organism>
<evidence type="ECO:0000313" key="2">
    <source>
        <dbReference type="EMBL" id="CAD8997998.1"/>
    </source>
</evidence>
<protein>
    <submittedName>
        <fullName evidence="2">Uncharacterized protein</fullName>
    </submittedName>
</protein>
<reference evidence="2" key="1">
    <citation type="submission" date="2021-01" db="EMBL/GenBank/DDBJ databases">
        <authorList>
            <person name="Corre E."/>
            <person name="Pelletier E."/>
            <person name="Niang G."/>
            <person name="Scheremetjew M."/>
            <person name="Finn R."/>
            <person name="Kale V."/>
            <person name="Holt S."/>
            <person name="Cochrane G."/>
            <person name="Meng A."/>
            <person name="Brown T."/>
            <person name="Cohen L."/>
        </authorList>
    </citation>
    <scope>NUCLEOTIDE SEQUENCE</scope>
    <source>
        <strain evidence="2">NIES-381</strain>
    </source>
</reference>
<feature type="region of interest" description="Disordered" evidence="1">
    <location>
        <begin position="175"/>
        <end position="209"/>
    </location>
</feature>
<feature type="compositionally biased region" description="Polar residues" evidence="1">
    <location>
        <begin position="80"/>
        <end position="94"/>
    </location>
</feature>
<feature type="compositionally biased region" description="Low complexity" evidence="1">
    <location>
        <begin position="242"/>
        <end position="253"/>
    </location>
</feature>
<feature type="compositionally biased region" description="Low complexity" evidence="1">
    <location>
        <begin position="459"/>
        <end position="469"/>
    </location>
</feature>
<feature type="compositionally biased region" description="Polar residues" evidence="1">
    <location>
        <begin position="26"/>
        <end position="35"/>
    </location>
</feature>
<accession>A0A7S1I1C9</accession>
<feature type="region of interest" description="Disordered" evidence="1">
    <location>
        <begin position="1"/>
        <end position="162"/>
    </location>
</feature>
<dbReference type="AlphaFoldDB" id="A0A7S1I1C9"/>
<dbReference type="EMBL" id="HBGA01024239">
    <property type="protein sequence ID" value="CAD8997998.1"/>
    <property type="molecule type" value="Transcribed_RNA"/>
</dbReference>
<proteinExistence type="predicted"/>
<name>A0A7S1I1C9_9EUGL</name>
<evidence type="ECO:0000256" key="1">
    <source>
        <dbReference type="SAM" id="MobiDB-lite"/>
    </source>
</evidence>